<dbReference type="AlphaFoldDB" id="A0A0X8XAM2"/>
<evidence type="ECO:0000256" key="2">
    <source>
        <dbReference type="ARBA" id="ARBA00010736"/>
    </source>
</evidence>
<evidence type="ECO:0000313" key="7">
    <source>
        <dbReference type="Proteomes" id="UP000218890"/>
    </source>
</evidence>
<evidence type="ECO:0000259" key="5">
    <source>
        <dbReference type="PROSITE" id="PS51350"/>
    </source>
</evidence>
<proteinExistence type="inferred from homology"/>
<dbReference type="KEGG" id="hhk:HH1059_18640"/>
<evidence type="ECO:0000313" key="6">
    <source>
        <dbReference type="EMBL" id="BAU58552.1"/>
    </source>
</evidence>
<dbReference type="EMBL" id="AP017372">
    <property type="protein sequence ID" value="BAU58552.1"/>
    <property type="molecule type" value="Genomic_DNA"/>
</dbReference>
<keyword evidence="7" id="KW-1185">Reference proteome</keyword>
<accession>A0A0X8XAM2</accession>
<dbReference type="InterPro" id="IPR050399">
    <property type="entry name" value="HPr"/>
</dbReference>
<protein>
    <submittedName>
        <fullName evidence="6">Phosphocarrier protein</fullName>
    </submittedName>
</protein>
<dbReference type="PANTHER" id="PTHR33705">
    <property type="entry name" value="PHOSPHOCARRIER PROTEIN HPR"/>
    <property type="match status" value="1"/>
</dbReference>
<dbReference type="Gene3D" id="3.30.1340.10">
    <property type="entry name" value="HPr-like"/>
    <property type="match status" value="1"/>
</dbReference>
<dbReference type="InterPro" id="IPR001020">
    <property type="entry name" value="PTS_HPr_His_P_site"/>
</dbReference>
<dbReference type="Pfam" id="PF00381">
    <property type="entry name" value="PTS-HPr"/>
    <property type="match status" value="1"/>
</dbReference>
<dbReference type="GO" id="GO:0005737">
    <property type="term" value="C:cytoplasm"/>
    <property type="evidence" value="ECO:0007669"/>
    <property type="project" value="UniProtKB-SubCell"/>
</dbReference>
<gene>
    <name evidence="6" type="primary">ptsH</name>
    <name evidence="6" type="ORF">HH1059_18640</name>
</gene>
<dbReference type="PROSITE" id="PS00369">
    <property type="entry name" value="PTS_HPR_HIS"/>
    <property type="match status" value="1"/>
</dbReference>
<evidence type="ECO:0000256" key="4">
    <source>
        <dbReference type="ARBA" id="ARBA00022683"/>
    </source>
</evidence>
<comment type="similarity">
    <text evidence="2">Belongs to the HPr family.</text>
</comment>
<dbReference type="OrthoDB" id="9798965at2"/>
<dbReference type="GO" id="GO:0009401">
    <property type="term" value="P:phosphoenolpyruvate-dependent sugar phosphotransferase system"/>
    <property type="evidence" value="ECO:0007669"/>
    <property type="project" value="UniProtKB-KW"/>
</dbReference>
<keyword evidence="4" id="KW-0598">Phosphotransferase system</keyword>
<dbReference type="SUPFAM" id="SSF55594">
    <property type="entry name" value="HPr-like"/>
    <property type="match status" value="1"/>
</dbReference>
<dbReference type="PROSITE" id="PS51350">
    <property type="entry name" value="PTS_HPR_DOM"/>
    <property type="match status" value="1"/>
</dbReference>
<dbReference type="PRINTS" id="PR00107">
    <property type="entry name" value="PHOSPHOCPHPR"/>
</dbReference>
<reference evidence="6" key="1">
    <citation type="submission" date="2016-02" db="EMBL/GenBank/DDBJ databases">
        <title>Halorhodospira halochloris DSM-1059 complete genome, version 2.</title>
        <authorList>
            <person name="Tsukatani Y."/>
        </authorList>
    </citation>
    <scope>NUCLEOTIDE SEQUENCE</scope>
    <source>
        <strain evidence="6">DSM 1059</strain>
    </source>
</reference>
<dbReference type="Proteomes" id="UP000218890">
    <property type="component" value="Chromosome"/>
</dbReference>
<dbReference type="PROSITE" id="PS00589">
    <property type="entry name" value="PTS_HPR_SER"/>
    <property type="match status" value="1"/>
</dbReference>
<organism evidence="6 7">
    <name type="scientific">Halorhodospira halochloris</name>
    <name type="common">Ectothiorhodospira halochloris</name>
    <dbReference type="NCBI Taxonomy" id="1052"/>
    <lineage>
        <taxon>Bacteria</taxon>
        <taxon>Pseudomonadati</taxon>
        <taxon>Pseudomonadota</taxon>
        <taxon>Gammaproteobacteria</taxon>
        <taxon>Chromatiales</taxon>
        <taxon>Ectothiorhodospiraceae</taxon>
        <taxon>Halorhodospira</taxon>
    </lineage>
</organism>
<evidence type="ECO:0000256" key="1">
    <source>
        <dbReference type="ARBA" id="ARBA00004496"/>
    </source>
</evidence>
<comment type="subcellular location">
    <subcellularLocation>
        <location evidence="1">Cytoplasm</location>
    </subcellularLocation>
</comment>
<name>A0A0X8XAM2_HALHR</name>
<evidence type="ECO:0000256" key="3">
    <source>
        <dbReference type="ARBA" id="ARBA00022490"/>
    </source>
</evidence>
<dbReference type="PANTHER" id="PTHR33705:SF2">
    <property type="entry name" value="PHOSPHOCARRIER PROTEIN NPR"/>
    <property type="match status" value="1"/>
</dbReference>
<dbReference type="InterPro" id="IPR000032">
    <property type="entry name" value="HPr-like"/>
</dbReference>
<sequence length="93" mass="9878">MTCKEAVIQNRLGLHARAAARFVSVASGFKCDIHVCSGDKKVNGKSIMGLMMLAAGLGTQITIEANGQDEELAARDLAELVENGFGEDPNQED</sequence>
<dbReference type="NCBIfam" id="TIGR01003">
    <property type="entry name" value="PTS_HPr_family"/>
    <property type="match status" value="1"/>
</dbReference>
<feature type="domain" description="HPr" evidence="5">
    <location>
        <begin position="1"/>
        <end position="88"/>
    </location>
</feature>
<dbReference type="RefSeq" id="WP_096409899.1">
    <property type="nucleotide sequence ID" value="NZ_AP017372.2"/>
</dbReference>
<dbReference type="InterPro" id="IPR002114">
    <property type="entry name" value="PTS_HPr_Ser_P_site"/>
</dbReference>
<dbReference type="CDD" id="cd00367">
    <property type="entry name" value="PTS-HPr_like"/>
    <property type="match status" value="1"/>
</dbReference>
<dbReference type="InterPro" id="IPR035895">
    <property type="entry name" value="HPr-like_sf"/>
</dbReference>
<keyword evidence="3" id="KW-0963">Cytoplasm</keyword>